<keyword evidence="3" id="KW-1185">Reference proteome</keyword>
<dbReference type="Proteomes" id="UP000633219">
    <property type="component" value="Unassembled WGS sequence"/>
</dbReference>
<protein>
    <submittedName>
        <fullName evidence="2">FixH family protein</fullName>
    </submittedName>
</protein>
<comment type="caution">
    <text evidence="2">The sequence shown here is derived from an EMBL/GenBank/DDBJ whole genome shotgun (WGS) entry which is preliminary data.</text>
</comment>
<dbReference type="EMBL" id="JAEQNC010000007">
    <property type="protein sequence ID" value="MBL0373219.1"/>
    <property type="molecule type" value="Genomic_DNA"/>
</dbReference>
<accession>A0A936YS36</accession>
<dbReference type="Pfam" id="PF05751">
    <property type="entry name" value="FixH"/>
    <property type="match status" value="1"/>
</dbReference>
<sequence length="164" mass="18124">MNQKAAAKGTFTGWHMFAIMIAFFGTIIAVNSLMAYYASASWSGLLAKNTYVASQDFNLKAEEAREWASRGFKGRLEVDAESVRYQLEGPAAEIDALKSVTALFHRPVGYRQDFELELKKDANGIFTAEHALASGQWIVDLASVEHGKTIYHQATRITISDTSP</sequence>
<keyword evidence="1" id="KW-1133">Transmembrane helix</keyword>
<gene>
    <name evidence="2" type="ORF">JJB09_14375</name>
</gene>
<feature type="transmembrane region" description="Helical" evidence="1">
    <location>
        <begin position="14"/>
        <end position="38"/>
    </location>
</feature>
<keyword evidence="1" id="KW-0812">Transmembrane</keyword>
<dbReference type="AlphaFoldDB" id="A0A936YS36"/>
<dbReference type="InterPro" id="IPR008620">
    <property type="entry name" value="FixH"/>
</dbReference>
<dbReference type="InterPro" id="IPR018037">
    <property type="entry name" value="FixH_proteobacterial"/>
</dbReference>
<keyword evidence="1" id="KW-0472">Membrane</keyword>
<dbReference type="RefSeq" id="WP_201659310.1">
    <property type="nucleotide sequence ID" value="NZ_JAEQNC010000007.1"/>
</dbReference>
<dbReference type="PIRSF" id="PIRSF011386">
    <property type="entry name" value="FixH"/>
    <property type="match status" value="1"/>
</dbReference>
<evidence type="ECO:0000313" key="3">
    <source>
        <dbReference type="Proteomes" id="UP000633219"/>
    </source>
</evidence>
<evidence type="ECO:0000313" key="2">
    <source>
        <dbReference type="EMBL" id="MBL0373219.1"/>
    </source>
</evidence>
<reference evidence="2" key="1">
    <citation type="submission" date="2021-01" db="EMBL/GenBank/DDBJ databases">
        <title>Rhizobium sp. strain KVB221 16S ribosomal RNA gene Genome sequencing and assembly.</title>
        <authorList>
            <person name="Kang M."/>
        </authorList>
    </citation>
    <scope>NUCLEOTIDE SEQUENCE</scope>
    <source>
        <strain evidence="2">KVB221</strain>
    </source>
</reference>
<organism evidence="2 3">
    <name type="scientific">Rhizobium setariae</name>
    <dbReference type="NCBI Taxonomy" id="2801340"/>
    <lineage>
        <taxon>Bacteria</taxon>
        <taxon>Pseudomonadati</taxon>
        <taxon>Pseudomonadota</taxon>
        <taxon>Alphaproteobacteria</taxon>
        <taxon>Hyphomicrobiales</taxon>
        <taxon>Rhizobiaceae</taxon>
        <taxon>Rhizobium/Agrobacterium group</taxon>
        <taxon>Rhizobium</taxon>
    </lineage>
</organism>
<name>A0A936YS36_9HYPH</name>
<proteinExistence type="predicted"/>
<evidence type="ECO:0000256" key="1">
    <source>
        <dbReference type="SAM" id="Phobius"/>
    </source>
</evidence>